<dbReference type="Gene3D" id="3.40.50.1820">
    <property type="entry name" value="alpha/beta hydrolase"/>
    <property type="match status" value="1"/>
</dbReference>
<keyword evidence="1" id="KW-0378">Hydrolase</keyword>
<dbReference type="Pfam" id="PF01764">
    <property type="entry name" value="Lipase_3"/>
    <property type="match status" value="1"/>
</dbReference>
<dbReference type="InterPro" id="IPR005592">
    <property type="entry name" value="Mono/diacylglycerol_lipase_N"/>
</dbReference>
<proteinExistence type="predicted"/>
<feature type="compositionally biased region" description="Low complexity" evidence="2">
    <location>
        <begin position="394"/>
        <end position="405"/>
    </location>
</feature>
<organism evidence="5 8">
    <name type="scientific">Prunus mume</name>
    <name type="common">Japanese apricot</name>
    <name type="synonym">Armeniaca mume</name>
    <dbReference type="NCBI Taxonomy" id="102107"/>
    <lineage>
        <taxon>Eukaryota</taxon>
        <taxon>Viridiplantae</taxon>
        <taxon>Streptophyta</taxon>
        <taxon>Embryophyta</taxon>
        <taxon>Tracheophyta</taxon>
        <taxon>Spermatophyta</taxon>
        <taxon>Magnoliopsida</taxon>
        <taxon>eudicotyledons</taxon>
        <taxon>Gunneridae</taxon>
        <taxon>Pentapetalae</taxon>
        <taxon>rosids</taxon>
        <taxon>fabids</taxon>
        <taxon>Rosales</taxon>
        <taxon>Rosaceae</taxon>
        <taxon>Amygdaloideae</taxon>
        <taxon>Amygdaleae</taxon>
        <taxon>Prunus</taxon>
    </lineage>
</organism>
<dbReference type="SUPFAM" id="SSF53474">
    <property type="entry name" value="alpha/beta-Hydrolases"/>
    <property type="match status" value="1"/>
</dbReference>
<feature type="domain" description="Mono-/di-acylglycerol lipase N-terminal" evidence="4">
    <location>
        <begin position="9"/>
        <end position="75"/>
    </location>
</feature>
<dbReference type="CDD" id="cd00519">
    <property type="entry name" value="Lipase_3"/>
    <property type="match status" value="1"/>
</dbReference>
<gene>
    <name evidence="6 7 8" type="primary">LOC103333198</name>
</gene>
<dbReference type="GeneID" id="103333198"/>
<dbReference type="Proteomes" id="UP000694861">
    <property type="component" value="Linkage group LG5"/>
</dbReference>
<evidence type="ECO:0000256" key="2">
    <source>
        <dbReference type="SAM" id="MobiDB-lite"/>
    </source>
</evidence>
<evidence type="ECO:0000259" key="3">
    <source>
        <dbReference type="Pfam" id="PF01764"/>
    </source>
</evidence>
<dbReference type="InterPro" id="IPR002921">
    <property type="entry name" value="Fungal_lipase-type"/>
</dbReference>
<reference evidence="5" key="1">
    <citation type="journal article" date="1997" name="Nucleic Acids Res.">
        <title>tRNAscan-SE: a program for improved detection of transfer RNA genes in genomic sequence.</title>
        <authorList>
            <person name="Lowe T.M."/>
            <person name="Eddy S.R."/>
        </authorList>
    </citation>
    <scope>NUCLEOTIDE SEQUENCE [LARGE SCALE GENOMIC DNA]</scope>
</reference>
<protein>
    <submittedName>
        <fullName evidence="6 7">Uncharacterized protein LOC103333198</fullName>
    </submittedName>
</protein>
<dbReference type="PANTHER" id="PTHR46398">
    <property type="entry name" value="ALPHA/BETA-HYDROLASES SUPERFAMILY PROTEIN"/>
    <property type="match status" value="1"/>
</dbReference>
<accession>A0ABM0P4C4</accession>
<evidence type="ECO:0000313" key="8">
    <source>
        <dbReference type="RefSeq" id="XP_008234217.1"/>
    </source>
</evidence>
<dbReference type="RefSeq" id="XP_008234217.1">
    <property type="nucleotide sequence ID" value="XM_008235995.2"/>
</dbReference>
<name>A0ABM0P4C4_PRUMU</name>
<reference evidence="5" key="2">
    <citation type="journal article" date="2012" name="Nat. Commun.">
        <title>The genome of Prunus mume.</title>
        <authorList>
            <person name="Zhang Q."/>
            <person name="Chen W."/>
            <person name="Sun L."/>
            <person name="Zhao F."/>
            <person name="Huang B."/>
            <person name="Yang W."/>
            <person name="Tao Y."/>
            <person name="Wang J."/>
            <person name="Yuan Z."/>
            <person name="Fan G."/>
            <person name="Xing Z."/>
            <person name="Han C."/>
            <person name="Pan H."/>
            <person name="Zhong X."/>
            <person name="Shi W."/>
            <person name="Liang X."/>
            <person name="Du D."/>
            <person name="Sun F."/>
            <person name="Xu Z."/>
            <person name="Hao R."/>
            <person name="Lv T."/>
            <person name="Lv Y."/>
            <person name="Zheng Z."/>
            <person name="Sun M."/>
            <person name="Luo L."/>
            <person name="Cai M."/>
            <person name="Gao Y."/>
            <person name="Wang J."/>
            <person name="Yin Y."/>
            <person name="Xu X."/>
            <person name="Cheng T."/>
            <person name="Wang J."/>
        </authorList>
    </citation>
    <scope>NUCLEOTIDE SEQUENCE [LARGE SCALE GENOMIC DNA]</scope>
</reference>
<feature type="region of interest" description="Disordered" evidence="2">
    <location>
        <begin position="382"/>
        <end position="415"/>
    </location>
</feature>
<evidence type="ECO:0000313" key="5">
    <source>
        <dbReference type="Proteomes" id="UP000694861"/>
    </source>
</evidence>
<dbReference type="Pfam" id="PF03893">
    <property type="entry name" value="Lipase3_N"/>
    <property type="match status" value="1"/>
</dbReference>
<dbReference type="RefSeq" id="XP_008234215.1">
    <property type="nucleotide sequence ID" value="XM_008235993.2"/>
</dbReference>
<reference evidence="6 7" key="3">
    <citation type="submission" date="2025-05" db="UniProtKB">
        <authorList>
            <consortium name="RefSeq"/>
        </authorList>
    </citation>
    <scope>IDENTIFICATION</scope>
</reference>
<evidence type="ECO:0000313" key="6">
    <source>
        <dbReference type="RefSeq" id="XP_008234215.1"/>
    </source>
</evidence>
<sequence length="415" mass="47278">MSILCGCPLIECVYCLACTRWAWKRCLHTAGHDSETWGIATAEEFEPVPRLCRYILAVYEDDLRQPLWEPPGGYGIKPDWLILKKTYEDTQGQAPPYILYLDHDHADIVLAFRGLNLARESDYAVLMDNRLGKKKFDGGYVHNGLLKAAEWVLDAECENLKDLVEKYPNYTLTFTGHSLGSGVAALLTMVRVRGYAIAPARCMSLNLAVRYADVINSVVLQDDFLPRTATPLEDIFKSLFCLPCLLCIRCMRDTCIPEEKMLKDPRRLYAPGRLYHIVERKPFRLGRFPPVVKTAVPVDGRFEHIVLSCNATSDHAIIWIEREAQRALKLMLEKDQIMEIPPKQKMERQETLAKEHTEEYRAALQRAVTLAVPHAYSPSMYGTFDEKDEEEHSYGSSGESSFSSAKKSKTFVVRF</sequence>
<evidence type="ECO:0000256" key="1">
    <source>
        <dbReference type="ARBA" id="ARBA00022801"/>
    </source>
</evidence>
<evidence type="ECO:0000259" key="4">
    <source>
        <dbReference type="Pfam" id="PF03893"/>
    </source>
</evidence>
<dbReference type="InterPro" id="IPR029058">
    <property type="entry name" value="AB_hydrolase_fold"/>
</dbReference>
<evidence type="ECO:0000313" key="7">
    <source>
        <dbReference type="RefSeq" id="XP_008234216.1"/>
    </source>
</evidence>
<keyword evidence="5" id="KW-1185">Reference proteome</keyword>
<dbReference type="RefSeq" id="XP_008234216.1">
    <property type="nucleotide sequence ID" value="XM_008235994.2"/>
</dbReference>
<feature type="domain" description="Fungal lipase-type" evidence="3">
    <location>
        <begin position="109"/>
        <end position="230"/>
    </location>
</feature>
<dbReference type="PANTHER" id="PTHR46398:SF4">
    <property type="entry name" value="ALPHA_BETA-HYDROLASES SUPERFAMILY PROTEIN"/>
    <property type="match status" value="1"/>
</dbReference>